<dbReference type="Proteomes" id="UP000193560">
    <property type="component" value="Unassembled WGS sequence"/>
</dbReference>
<dbReference type="EMBL" id="MCGE01000001">
    <property type="protein sequence ID" value="ORZ25563.1"/>
    <property type="molecule type" value="Genomic_DNA"/>
</dbReference>
<evidence type="ECO:0000259" key="3">
    <source>
        <dbReference type="Pfam" id="PF00578"/>
    </source>
</evidence>
<evidence type="ECO:0000313" key="5">
    <source>
        <dbReference type="Proteomes" id="UP000193560"/>
    </source>
</evidence>
<name>A0A1X2J182_9FUNG</name>
<comment type="caution">
    <text evidence="4">The sequence shown here is derived from an EMBL/GenBank/DDBJ whole genome shotgun (WGS) entry which is preliminary data.</text>
</comment>
<dbReference type="GO" id="GO:0008379">
    <property type="term" value="F:thioredoxin peroxidase activity"/>
    <property type="evidence" value="ECO:0007669"/>
    <property type="project" value="TreeGrafter"/>
</dbReference>
<keyword evidence="2" id="KW-0560">Oxidoreductase</keyword>
<dbReference type="AlphaFoldDB" id="A0A1X2J182"/>
<dbReference type="GO" id="GO:0042744">
    <property type="term" value="P:hydrogen peroxide catabolic process"/>
    <property type="evidence" value="ECO:0007669"/>
    <property type="project" value="TreeGrafter"/>
</dbReference>
<proteinExistence type="inferred from homology"/>
<dbReference type="GO" id="GO:0045454">
    <property type="term" value="P:cell redox homeostasis"/>
    <property type="evidence" value="ECO:0007669"/>
    <property type="project" value="TreeGrafter"/>
</dbReference>
<dbReference type="PANTHER" id="PTHR10681">
    <property type="entry name" value="THIOREDOXIN PEROXIDASE"/>
    <property type="match status" value="1"/>
</dbReference>
<dbReference type="GO" id="GO:0005829">
    <property type="term" value="C:cytosol"/>
    <property type="evidence" value="ECO:0007669"/>
    <property type="project" value="TreeGrafter"/>
</dbReference>
<dbReference type="Pfam" id="PF00578">
    <property type="entry name" value="AhpC-TSA"/>
    <property type="match status" value="1"/>
</dbReference>
<dbReference type="InterPro" id="IPR000866">
    <property type="entry name" value="AhpC/TSA"/>
</dbReference>
<comment type="similarity">
    <text evidence="1">Belongs to the peroxiredoxin family. AhpC/Prx1 subfamily.</text>
</comment>
<protein>
    <submittedName>
        <fullName evidence="4">Thioredoxin-like protein</fullName>
    </submittedName>
</protein>
<dbReference type="GO" id="GO:0006979">
    <property type="term" value="P:response to oxidative stress"/>
    <property type="evidence" value="ECO:0007669"/>
    <property type="project" value="TreeGrafter"/>
</dbReference>
<dbReference type="Gene3D" id="3.40.30.10">
    <property type="entry name" value="Glutaredoxin"/>
    <property type="match status" value="1"/>
</dbReference>
<sequence length="232" mass="26586">MKHESVMTDHDMVDNMAMGHIKKRRMDHVLMSTELNDSISITNANNNSAINPMYHATPFMVAPDFNCSATIDPRFISDYYLTTSTLNSYRCQLSFMLQHTKAVVLFFYGRDFTTVTNSDLSSISSNMERFKLFGALPLAISIDSEEIHQTYLKHKWEHQQELVPFPLLSDPTRSIVRRFNVLNPTTGAANRAVFIIDRSRQIRFSFVLGDDRILHSMDTIMTMLQMIPPVPA</sequence>
<evidence type="ECO:0000313" key="4">
    <source>
        <dbReference type="EMBL" id="ORZ25563.1"/>
    </source>
</evidence>
<dbReference type="OrthoDB" id="2259904at2759"/>
<dbReference type="SUPFAM" id="SSF52833">
    <property type="entry name" value="Thioredoxin-like"/>
    <property type="match status" value="1"/>
</dbReference>
<dbReference type="InterPro" id="IPR050217">
    <property type="entry name" value="Peroxiredoxin"/>
</dbReference>
<feature type="domain" description="Alkyl hydroperoxide reductase subunit C/ Thiol specific antioxidant" evidence="3">
    <location>
        <begin position="99"/>
        <end position="204"/>
    </location>
</feature>
<keyword evidence="5" id="KW-1185">Reference proteome</keyword>
<dbReference type="InterPro" id="IPR036249">
    <property type="entry name" value="Thioredoxin-like_sf"/>
</dbReference>
<organism evidence="4 5">
    <name type="scientific">Absidia repens</name>
    <dbReference type="NCBI Taxonomy" id="90262"/>
    <lineage>
        <taxon>Eukaryota</taxon>
        <taxon>Fungi</taxon>
        <taxon>Fungi incertae sedis</taxon>
        <taxon>Mucoromycota</taxon>
        <taxon>Mucoromycotina</taxon>
        <taxon>Mucoromycetes</taxon>
        <taxon>Mucorales</taxon>
        <taxon>Cunninghamellaceae</taxon>
        <taxon>Absidia</taxon>
    </lineage>
</organism>
<dbReference type="PANTHER" id="PTHR10681:SF128">
    <property type="entry name" value="THIOREDOXIN-DEPENDENT PEROXIDE REDUCTASE, MITOCHONDRIAL"/>
    <property type="match status" value="1"/>
</dbReference>
<reference evidence="4 5" key="1">
    <citation type="submission" date="2016-07" db="EMBL/GenBank/DDBJ databases">
        <title>Pervasive Adenine N6-methylation of Active Genes in Fungi.</title>
        <authorList>
            <consortium name="DOE Joint Genome Institute"/>
            <person name="Mondo S.J."/>
            <person name="Dannebaum R.O."/>
            <person name="Kuo R.C."/>
            <person name="Labutti K."/>
            <person name="Haridas S."/>
            <person name="Kuo A."/>
            <person name="Salamov A."/>
            <person name="Ahrendt S.R."/>
            <person name="Lipzen A."/>
            <person name="Sullivan W."/>
            <person name="Andreopoulos W.B."/>
            <person name="Clum A."/>
            <person name="Lindquist E."/>
            <person name="Daum C."/>
            <person name="Ramamoorthy G.K."/>
            <person name="Gryganskyi A."/>
            <person name="Culley D."/>
            <person name="Magnuson J.K."/>
            <person name="James T.Y."/>
            <person name="O'Malley M.A."/>
            <person name="Stajich J.E."/>
            <person name="Spatafora J.W."/>
            <person name="Visel A."/>
            <person name="Grigoriev I.V."/>
        </authorList>
    </citation>
    <scope>NUCLEOTIDE SEQUENCE [LARGE SCALE GENOMIC DNA]</scope>
    <source>
        <strain evidence="4 5">NRRL 1336</strain>
    </source>
</reference>
<evidence type="ECO:0000256" key="1">
    <source>
        <dbReference type="ARBA" id="ARBA00009796"/>
    </source>
</evidence>
<dbReference type="STRING" id="90262.A0A1X2J182"/>
<dbReference type="GO" id="GO:0033554">
    <property type="term" value="P:cellular response to stress"/>
    <property type="evidence" value="ECO:0007669"/>
    <property type="project" value="TreeGrafter"/>
</dbReference>
<accession>A0A1X2J182</accession>
<evidence type="ECO:0000256" key="2">
    <source>
        <dbReference type="ARBA" id="ARBA00023002"/>
    </source>
</evidence>
<gene>
    <name evidence="4" type="ORF">BCR42DRAFT_400427</name>
</gene>